<sequence>MAPKVTLFTDANGQTPNPKKVAILLEELDVEHAVVVKDFGSTDPIKGMKGEEYFKVNPNGRVPALVDHTNNDFVVWESGAILAYVAERFDPSGRLLGKTLEERAEVNQWLMFQMSALGPIQGQVFWFKNYHPVKNLDQSVYDRYTNEVYRIYGVFEKQLEKHDWIALDRFTIADIANFPWLRAYEFGGLKLTNFPKLAAYIERIKALPCIAGIEKHAAAAAAAAKK</sequence>
<dbReference type="InterPro" id="IPR004046">
    <property type="entry name" value="GST_C"/>
</dbReference>
<evidence type="ECO:0000313" key="6">
    <source>
        <dbReference type="Proteomes" id="UP000054279"/>
    </source>
</evidence>
<evidence type="ECO:0000259" key="4">
    <source>
        <dbReference type="PROSITE" id="PS50405"/>
    </source>
</evidence>
<feature type="domain" description="GST C-terminal" evidence="4">
    <location>
        <begin position="99"/>
        <end position="226"/>
    </location>
</feature>
<comment type="similarity">
    <text evidence="1 2">Belongs to the GST superfamily.</text>
</comment>
<dbReference type="HOGENOM" id="CLU_011226_14_2_1"/>
<protein>
    <recommendedName>
        <fullName evidence="7">Glutathione transferase</fullName>
    </recommendedName>
</protein>
<evidence type="ECO:0000259" key="3">
    <source>
        <dbReference type="PROSITE" id="PS50404"/>
    </source>
</evidence>
<feature type="domain" description="GST N-terminal" evidence="3">
    <location>
        <begin position="3"/>
        <end position="93"/>
    </location>
</feature>
<dbReference type="SFLD" id="SFLDG01151">
    <property type="entry name" value="Main.2:_Nu-like"/>
    <property type="match status" value="1"/>
</dbReference>
<reference evidence="5 6" key="1">
    <citation type="submission" date="2014-06" db="EMBL/GenBank/DDBJ databases">
        <title>Evolutionary Origins and Diversification of the Mycorrhizal Mutualists.</title>
        <authorList>
            <consortium name="DOE Joint Genome Institute"/>
            <consortium name="Mycorrhizal Genomics Consortium"/>
            <person name="Kohler A."/>
            <person name="Kuo A."/>
            <person name="Nagy L.G."/>
            <person name="Floudas D."/>
            <person name="Copeland A."/>
            <person name="Barry K.W."/>
            <person name="Cichocki N."/>
            <person name="Veneault-Fourrey C."/>
            <person name="LaButti K."/>
            <person name="Lindquist E.A."/>
            <person name="Lipzen A."/>
            <person name="Lundell T."/>
            <person name="Morin E."/>
            <person name="Murat C."/>
            <person name="Riley R."/>
            <person name="Ohm R."/>
            <person name="Sun H."/>
            <person name="Tunlid A."/>
            <person name="Henrissat B."/>
            <person name="Grigoriev I.V."/>
            <person name="Hibbett D.S."/>
            <person name="Martin F."/>
        </authorList>
    </citation>
    <scope>NUCLEOTIDE SEQUENCE [LARGE SCALE GENOMIC DNA]</scope>
    <source>
        <strain evidence="5 6">SS14</strain>
    </source>
</reference>
<dbReference type="Gene3D" id="3.40.30.10">
    <property type="entry name" value="Glutaredoxin"/>
    <property type="match status" value="1"/>
</dbReference>
<dbReference type="InterPro" id="IPR004045">
    <property type="entry name" value="Glutathione_S-Trfase_N"/>
</dbReference>
<dbReference type="EMBL" id="KN837473">
    <property type="protein sequence ID" value="KIJ24600.1"/>
    <property type="molecule type" value="Genomic_DNA"/>
</dbReference>
<dbReference type="InterPro" id="IPR036282">
    <property type="entry name" value="Glutathione-S-Trfase_C_sf"/>
</dbReference>
<proteinExistence type="inferred from homology"/>
<dbReference type="InterPro" id="IPR036249">
    <property type="entry name" value="Thioredoxin-like_sf"/>
</dbReference>
<dbReference type="Proteomes" id="UP000054279">
    <property type="component" value="Unassembled WGS sequence"/>
</dbReference>
<evidence type="ECO:0000313" key="5">
    <source>
        <dbReference type="EMBL" id="KIJ24600.1"/>
    </source>
</evidence>
<dbReference type="Pfam" id="PF02798">
    <property type="entry name" value="GST_N"/>
    <property type="match status" value="1"/>
</dbReference>
<dbReference type="InterPro" id="IPR040079">
    <property type="entry name" value="Glutathione_S-Trfase"/>
</dbReference>
<dbReference type="CDD" id="cd03048">
    <property type="entry name" value="GST_N_Ure2p_like"/>
    <property type="match status" value="1"/>
</dbReference>
<name>A0A0C9UHB0_SPHS4</name>
<evidence type="ECO:0008006" key="7">
    <source>
        <dbReference type="Google" id="ProtNLM"/>
    </source>
</evidence>
<dbReference type="SUPFAM" id="SSF47616">
    <property type="entry name" value="GST C-terminal domain-like"/>
    <property type="match status" value="1"/>
</dbReference>
<dbReference type="AlphaFoldDB" id="A0A0C9UHB0"/>
<keyword evidence="6" id="KW-1185">Reference proteome</keyword>
<dbReference type="SFLD" id="SFLDG00358">
    <property type="entry name" value="Main_(cytGST)"/>
    <property type="match status" value="1"/>
</dbReference>
<dbReference type="SFLD" id="SFLDS00019">
    <property type="entry name" value="Glutathione_Transferase_(cytos"/>
    <property type="match status" value="1"/>
</dbReference>
<dbReference type="Gene3D" id="1.20.1050.10">
    <property type="match status" value="1"/>
</dbReference>
<dbReference type="OrthoDB" id="422574at2759"/>
<organism evidence="5 6">
    <name type="scientific">Sphaerobolus stellatus (strain SS14)</name>
    <dbReference type="NCBI Taxonomy" id="990650"/>
    <lineage>
        <taxon>Eukaryota</taxon>
        <taxon>Fungi</taxon>
        <taxon>Dikarya</taxon>
        <taxon>Basidiomycota</taxon>
        <taxon>Agaricomycotina</taxon>
        <taxon>Agaricomycetes</taxon>
        <taxon>Phallomycetidae</taxon>
        <taxon>Geastrales</taxon>
        <taxon>Sphaerobolaceae</taxon>
        <taxon>Sphaerobolus</taxon>
    </lineage>
</organism>
<dbReference type="SUPFAM" id="SSF52833">
    <property type="entry name" value="Thioredoxin-like"/>
    <property type="match status" value="1"/>
</dbReference>
<dbReference type="InterPro" id="IPR010987">
    <property type="entry name" value="Glutathione-S-Trfase_C-like"/>
</dbReference>
<dbReference type="CDD" id="cd03178">
    <property type="entry name" value="GST_C_Ure2p_like"/>
    <property type="match status" value="1"/>
</dbReference>
<gene>
    <name evidence="5" type="ORF">M422DRAFT_39095</name>
</gene>
<dbReference type="PANTHER" id="PTHR44051:SF14">
    <property type="entry name" value="GLUTATHIONE S-TRANSFERASE II"/>
    <property type="match status" value="1"/>
</dbReference>
<evidence type="ECO:0000256" key="2">
    <source>
        <dbReference type="RuleBase" id="RU003494"/>
    </source>
</evidence>
<dbReference type="PROSITE" id="PS50404">
    <property type="entry name" value="GST_NTER"/>
    <property type="match status" value="1"/>
</dbReference>
<accession>A0A0C9UHB0</accession>
<dbReference type="PROSITE" id="PS50405">
    <property type="entry name" value="GST_CTER"/>
    <property type="match status" value="1"/>
</dbReference>
<evidence type="ECO:0000256" key="1">
    <source>
        <dbReference type="ARBA" id="ARBA00007409"/>
    </source>
</evidence>
<dbReference type="Pfam" id="PF00043">
    <property type="entry name" value="GST_C"/>
    <property type="match status" value="1"/>
</dbReference>
<dbReference type="PANTHER" id="PTHR44051">
    <property type="entry name" value="GLUTATHIONE S-TRANSFERASE-RELATED"/>
    <property type="match status" value="1"/>
</dbReference>